<proteinExistence type="predicted"/>
<gene>
    <name evidence="1" type="ORF">AXK11_08815</name>
</gene>
<dbReference type="AlphaFoldDB" id="A0A139SI18"/>
<dbReference type="EMBL" id="LSZQ01000068">
    <property type="protein sequence ID" value="KXU34134.1"/>
    <property type="molecule type" value="Genomic_DNA"/>
</dbReference>
<dbReference type="Proteomes" id="UP000070058">
    <property type="component" value="Unassembled WGS sequence"/>
</dbReference>
<evidence type="ECO:0008006" key="3">
    <source>
        <dbReference type="Google" id="ProtNLM"/>
    </source>
</evidence>
<keyword evidence="2" id="KW-1185">Reference proteome</keyword>
<organism evidence="1 2">
    <name type="scientific">Cephaloticoccus primus</name>
    <dbReference type="NCBI Taxonomy" id="1548207"/>
    <lineage>
        <taxon>Bacteria</taxon>
        <taxon>Pseudomonadati</taxon>
        <taxon>Verrucomicrobiota</taxon>
        <taxon>Opitutia</taxon>
        <taxon>Opitutales</taxon>
        <taxon>Opitutaceae</taxon>
        <taxon>Cephaloticoccus</taxon>
    </lineage>
</organism>
<comment type="caution">
    <text evidence="1">The sequence shown here is derived from an EMBL/GenBank/DDBJ whole genome shotgun (WGS) entry which is preliminary data.</text>
</comment>
<dbReference type="RefSeq" id="WP_068631332.1">
    <property type="nucleotide sequence ID" value="NZ_LSZQ01000068.1"/>
</dbReference>
<evidence type="ECO:0000313" key="1">
    <source>
        <dbReference type="EMBL" id="KXU34134.1"/>
    </source>
</evidence>
<dbReference type="STRING" id="1548207.AXK11_08815"/>
<protein>
    <recommendedName>
        <fullName evidence="3">Antitoxin</fullName>
    </recommendedName>
</protein>
<evidence type="ECO:0000313" key="2">
    <source>
        <dbReference type="Proteomes" id="UP000070058"/>
    </source>
</evidence>
<accession>A0A139SI18</accession>
<sequence length="103" mass="11615">MITEVSAEQFVNEAQSLLDEVLQKHGRIRIKTKDGAGAILMDDSRSLAFPEQGDADWEEEPLSEEELADRVAAIDRLLQWPNRVIGPPMTIEEIISARDEGRR</sequence>
<reference evidence="2" key="1">
    <citation type="submission" date="2016-02" db="EMBL/GenBank/DDBJ databases">
        <authorList>
            <person name="Sanders J.G."/>
            <person name="Lin J.Y."/>
            <person name="Wertz J.T."/>
            <person name="Russell J.A."/>
            <person name="Moreau C.S."/>
            <person name="Powell S."/>
        </authorList>
    </citation>
    <scope>NUCLEOTIDE SEQUENCE [LARGE SCALE GENOMIC DNA]</scope>
    <source>
        <strain evidence="2">CAG34</strain>
    </source>
</reference>
<name>A0A139SI18_9BACT</name>